<dbReference type="Proteomes" id="UP001556040">
    <property type="component" value="Unassembled WGS sequence"/>
</dbReference>
<protein>
    <submittedName>
        <fullName evidence="2">Uncharacterized protein</fullName>
    </submittedName>
</protein>
<gene>
    <name evidence="2" type="ORF">AB1471_16480</name>
</gene>
<comment type="caution">
    <text evidence="2">The sequence shown here is derived from an EMBL/GenBank/DDBJ whole genome shotgun (WGS) entry which is preliminary data.</text>
</comment>
<reference evidence="2 3" key="1">
    <citation type="journal article" date="1979" name="Int. J. Syst. Evol. Microbiol.">
        <title>Bacillus globisporus subsp. marinus subsp. nov.</title>
        <authorList>
            <person name="Liu H."/>
        </authorList>
    </citation>
    <scope>NUCLEOTIDE SEQUENCE [LARGE SCALE GENOMIC DNA]</scope>
    <source>
        <strain evidence="2 3">DSM 1297</strain>
    </source>
</reference>
<proteinExistence type="predicted"/>
<dbReference type="EMBL" id="JBFMIA010000037">
    <property type="protein sequence ID" value="MEW9503367.1"/>
    <property type="molecule type" value="Genomic_DNA"/>
</dbReference>
<feature type="transmembrane region" description="Helical" evidence="1">
    <location>
        <begin position="50"/>
        <end position="74"/>
    </location>
</feature>
<keyword evidence="3" id="KW-1185">Reference proteome</keyword>
<evidence type="ECO:0000313" key="3">
    <source>
        <dbReference type="Proteomes" id="UP001556040"/>
    </source>
</evidence>
<sequence length="85" mass="9183">MSVEWKKEECCECKAAAAGAWVAQGFIAFSFALIFIGAVALAVFTSFVTLGVVLAIIATIFFFAIFITSSIVVLKCIFNKDKKCC</sequence>
<accession>A0ABV3Q7V5</accession>
<feature type="transmembrane region" description="Helical" evidence="1">
    <location>
        <begin position="21"/>
        <end position="44"/>
    </location>
</feature>
<keyword evidence="1" id="KW-0812">Transmembrane</keyword>
<keyword evidence="1" id="KW-0472">Membrane</keyword>
<name>A0ABV3Q7V5_9BACL</name>
<evidence type="ECO:0000313" key="2">
    <source>
        <dbReference type="EMBL" id="MEW9503367.1"/>
    </source>
</evidence>
<evidence type="ECO:0000256" key="1">
    <source>
        <dbReference type="SAM" id="Phobius"/>
    </source>
</evidence>
<keyword evidence="1" id="KW-1133">Transmembrane helix</keyword>
<organism evidence="2 3">
    <name type="scientific">Jeotgalibacillus marinus</name>
    <dbReference type="NCBI Taxonomy" id="86667"/>
    <lineage>
        <taxon>Bacteria</taxon>
        <taxon>Bacillati</taxon>
        <taxon>Bacillota</taxon>
        <taxon>Bacilli</taxon>
        <taxon>Bacillales</taxon>
        <taxon>Caryophanaceae</taxon>
        <taxon>Jeotgalibacillus</taxon>
    </lineage>
</organism>
<dbReference type="RefSeq" id="WP_367780855.1">
    <property type="nucleotide sequence ID" value="NZ_JBFMIA010000037.1"/>
</dbReference>